<evidence type="ECO:0000256" key="1">
    <source>
        <dbReference type="ARBA" id="ARBA00006007"/>
    </source>
</evidence>
<dbReference type="OrthoDB" id="9791357at2"/>
<sequence length="269" mass="28114">MVSGFDVRAVFGTDRPVLGGMLMPPLLGAPRYGGSMTAVVDRVLADAEIMVGAGVRALTLENVGDNPFVRDVAPAETVAAFTVVAHEVRKAHSLPLGINVMRNSWQAAIGIAAAVGADYVRINVLGDVLATDQGIIEGCAADLVRLRSALGAGHIKIFGDVDCKHAGPLTRRPLEVIARDTAYRQMADALLVTGVDSDTPPTEADIRTVKAAVPTVPVFIASGMSQEHVPLAGLCDGTTIGTYARDWDIDGPVLPELVSSFVKAVEALP</sequence>
<keyword evidence="3" id="KW-1185">Reference proteome</keyword>
<proteinExistence type="inferred from homology"/>
<evidence type="ECO:0008006" key="4">
    <source>
        <dbReference type="Google" id="ProtNLM"/>
    </source>
</evidence>
<dbReference type="AlphaFoldDB" id="A0A7Z0WHJ4"/>
<gene>
    <name evidence="2" type="ORF">BLA60_27465</name>
</gene>
<comment type="caution">
    <text evidence="2">The sequence shown here is derived from an EMBL/GenBank/DDBJ whole genome shotgun (WGS) entry which is preliminary data.</text>
</comment>
<dbReference type="PANTHER" id="PTHR21381:SF3">
    <property type="entry name" value="SGC REGION PROTEIN SGCQ-RELATED"/>
    <property type="match status" value="1"/>
</dbReference>
<protein>
    <recommendedName>
        <fullName evidence="4">BtpA/SgcQ family protein</fullName>
    </recommendedName>
</protein>
<dbReference type="RefSeq" id="WP_075135908.1">
    <property type="nucleotide sequence ID" value="NZ_MSIF01000016.1"/>
</dbReference>
<dbReference type="Pfam" id="PF03437">
    <property type="entry name" value="BtpA"/>
    <property type="match status" value="1"/>
</dbReference>
<comment type="similarity">
    <text evidence="1">Belongs to the BtpA family.</text>
</comment>
<dbReference type="NCBIfam" id="TIGR00259">
    <property type="entry name" value="thylakoid_BtpA"/>
    <property type="match status" value="1"/>
</dbReference>
<evidence type="ECO:0000313" key="3">
    <source>
        <dbReference type="Proteomes" id="UP000185696"/>
    </source>
</evidence>
<dbReference type="SUPFAM" id="SSF51366">
    <property type="entry name" value="Ribulose-phoshate binding barrel"/>
    <property type="match status" value="1"/>
</dbReference>
<dbReference type="PANTHER" id="PTHR21381">
    <property type="entry name" value="ZGC:162297"/>
    <property type="match status" value="1"/>
</dbReference>
<reference evidence="2 3" key="1">
    <citation type="submission" date="2016-12" db="EMBL/GenBank/DDBJ databases">
        <title>The draft genome sequence of Actinophytocola xinjiangensis.</title>
        <authorList>
            <person name="Wang W."/>
            <person name="Yuan L."/>
        </authorList>
    </citation>
    <scope>NUCLEOTIDE SEQUENCE [LARGE SCALE GENOMIC DNA]</scope>
    <source>
        <strain evidence="2 3">CGMCC 4.4663</strain>
    </source>
</reference>
<dbReference type="InterPro" id="IPR011060">
    <property type="entry name" value="RibuloseP-bd_barrel"/>
</dbReference>
<accession>A0A7Z0WHJ4</accession>
<evidence type="ECO:0000313" key="2">
    <source>
        <dbReference type="EMBL" id="OLF07316.1"/>
    </source>
</evidence>
<dbReference type="Proteomes" id="UP000185696">
    <property type="component" value="Unassembled WGS sequence"/>
</dbReference>
<name>A0A7Z0WHJ4_9PSEU</name>
<dbReference type="InterPro" id="IPR005137">
    <property type="entry name" value="BtpA"/>
</dbReference>
<organism evidence="2 3">
    <name type="scientific">Actinophytocola xinjiangensis</name>
    <dbReference type="NCBI Taxonomy" id="485602"/>
    <lineage>
        <taxon>Bacteria</taxon>
        <taxon>Bacillati</taxon>
        <taxon>Actinomycetota</taxon>
        <taxon>Actinomycetes</taxon>
        <taxon>Pseudonocardiales</taxon>
        <taxon>Pseudonocardiaceae</taxon>
    </lineage>
</organism>
<dbReference type="EMBL" id="MSIF01000016">
    <property type="protein sequence ID" value="OLF07316.1"/>
    <property type="molecule type" value="Genomic_DNA"/>
</dbReference>
<dbReference type="PIRSF" id="PIRSF005956">
    <property type="entry name" value="BtpA"/>
    <property type="match status" value="1"/>
</dbReference>